<evidence type="ECO:0000313" key="1">
    <source>
        <dbReference type="EMBL" id="KAF9813366.1"/>
    </source>
</evidence>
<sequence length="105" mass="11388">MKTKNSFKLEMLAHNTAHPAVKNAHRGPLTGEWKMNTHHFARCAVIKLESVASNDCASKIIHRAPSRIDLRTLAPALCPFGAFRHGEGMIDIQDAIGSGESVGSI</sequence>
<dbReference type="Proteomes" id="UP000639403">
    <property type="component" value="Unassembled WGS sequence"/>
</dbReference>
<gene>
    <name evidence="1" type="ORF">IEO21_05658</name>
</gene>
<comment type="caution">
    <text evidence="1">The sequence shown here is derived from an EMBL/GenBank/DDBJ whole genome shotgun (WGS) entry which is preliminary data.</text>
</comment>
<dbReference type="EMBL" id="JADOXO010000107">
    <property type="protein sequence ID" value="KAF9813366.1"/>
    <property type="molecule type" value="Genomic_DNA"/>
</dbReference>
<reference evidence="1" key="1">
    <citation type="submission" date="2020-11" db="EMBL/GenBank/DDBJ databases">
        <authorList>
            <person name="Koelle M."/>
            <person name="Horta M.A.C."/>
            <person name="Nowrousian M."/>
            <person name="Ohm R.A."/>
            <person name="Benz P."/>
            <person name="Pilgard A."/>
        </authorList>
    </citation>
    <scope>NUCLEOTIDE SEQUENCE</scope>
    <source>
        <strain evidence="1">FPRL280</strain>
    </source>
</reference>
<proteinExistence type="predicted"/>
<protein>
    <submittedName>
        <fullName evidence="1">Uncharacterized protein</fullName>
    </submittedName>
</protein>
<accession>A0A8H7U1W4</accession>
<dbReference type="AlphaFoldDB" id="A0A8H7U1W4"/>
<evidence type="ECO:0000313" key="2">
    <source>
        <dbReference type="Proteomes" id="UP000639403"/>
    </source>
</evidence>
<name>A0A8H7U1W4_9APHY</name>
<organism evidence="1 2">
    <name type="scientific">Rhodonia placenta</name>
    <dbReference type="NCBI Taxonomy" id="104341"/>
    <lineage>
        <taxon>Eukaryota</taxon>
        <taxon>Fungi</taxon>
        <taxon>Dikarya</taxon>
        <taxon>Basidiomycota</taxon>
        <taxon>Agaricomycotina</taxon>
        <taxon>Agaricomycetes</taxon>
        <taxon>Polyporales</taxon>
        <taxon>Adustoporiaceae</taxon>
        <taxon>Rhodonia</taxon>
    </lineage>
</organism>
<reference evidence="1" key="2">
    <citation type="journal article" name="Front. Microbiol.">
        <title>Degradative Capacity of Two Strains of Rhodonia placenta: From Phenotype to Genotype.</title>
        <authorList>
            <person name="Kolle M."/>
            <person name="Horta M.A.C."/>
            <person name="Nowrousian M."/>
            <person name="Ohm R.A."/>
            <person name="Benz J.P."/>
            <person name="Pilgard A."/>
        </authorList>
    </citation>
    <scope>NUCLEOTIDE SEQUENCE</scope>
    <source>
        <strain evidence="1">FPRL280</strain>
    </source>
</reference>